<evidence type="ECO:0000313" key="3">
    <source>
        <dbReference type="EMBL" id="SNS22685.1"/>
    </source>
</evidence>
<dbReference type="RefSeq" id="WP_042120990.1">
    <property type="nucleotide sequence ID" value="NZ_FZOL01000005.1"/>
</dbReference>
<gene>
    <name evidence="3" type="ORF">SAMN05444352_10511</name>
</gene>
<proteinExistence type="predicted"/>
<feature type="region of interest" description="Disordered" evidence="1">
    <location>
        <begin position="99"/>
        <end position="123"/>
    </location>
</feature>
<feature type="chain" id="PRO_5011248775" evidence="2">
    <location>
        <begin position="38"/>
        <end position="123"/>
    </location>
</feature>
<keyword evidence="4" id="KW-1185">Reference proteome</keyword>
<accession>A0A239CR76</accession>
<keyword evidence="2" id="KW-0732">Signal</keyword>
<evidence type="ECO:0000256" key="2">
    <source>
        <dbReference type="SAM" id="SignalP"/>
    </source>
</evidence>
<sequence>MRNLHSISILPHLRFSQGLRNSVVLLSTLLLASLCNAATNASCEKSWKESSAAKSCSTAIVVATGDTCTITAACLNSRGIKDYVRGHFKSDSVSKVINENGSLTGGTPVSNPDPARWDDRVIQ</sequence>
<dbReference type="Proteomes" id="UP000198407">
    <property type="component" value="Unassembled WGS sequence"/>
</dbReference>
<evidence type="ECO:0000256" key="1">
    <source>
        <dbReference type="SAM" id="MobiDB-lite"/>
    </source>
</evidence>
<dbReference type="EMBL" id="FZOL01000005">
    <property type="protein sequence ID" value="SNS22685.1"/>
    <property type="molecule type" value="Genomic_DNA"/>
</dbReference>
<protein>
    <submittedName>
        <fullName evidence="3">Uncharacterized protein</fullName>
    </submittedName>
</protein>
<feature type="signal peptide" evidence="2">
    <location>
        <begin position="1"/>
        <end position="37"/>
    </location>
</feature>
<evidence type="ECO:0000313" key="4">
    <source>
        <dbReference type="Proteomes" id="UP000198407"/>
    </source>
</evidence>
<organism evidence="3 4">
    <name type="scientific">Pseudomonas japonica</name>
    <dbReference type="NCBI Taxonomy" id="256466"/>
    <lineage>
        <taxon>Bacteria</taxon>
        <taxon>Pseudomonadati</taxon>
        <taxon>Pseudomonadota</taxon>
        <taxon>Gammaproteobacteria</taxon>
        <taxon>Pseudomonadales</taxon>
        <taxon>Pseudomonadaceae</taxon>
        <taxon>Pseudomonas</taxon>
    </lineage>
</organism>
<reference evidence="4" key="1">
    <citation type="submission" date="2017-06" db="EMBL/GenBank/DDBJ databases">
        <authorList>
            <person name="Varghese N."/>
            <person name="Submissions S."/>
        </authorList>
    </citation>
    <scope>NUCLEOTIDE SEQUENCE [LARGE SCALE GENOMIC DNA]</scope>
    <source>
        <strain evidence="4">DSM 22348</strain>
    </source>
</reference>
<feature type="compositionally biased region" description="Polar residues" evidence="1">
    <location>
        <begin position="99"/>
        <end position="110"/>
    </location>
</feature>
<name>A0A239CR76_9PSED</name>
<dbReference type="AlphaFoldDB" id="A0A239CR76"/>